<proteinExistence type="predicted"/>
<feature type="transmembrane region" description="Helical" evidence="1">
    <location>
        <begin position="12"/>
        <end position="29"/>
    </location>
</feature>
<dbReference type="EMBL" id="WJXZ01000001">
    <property type="protein sequence ID" value="MRS60242.1"/>
    <property type="molecule type" value="Genomic_DNA"/>
</dbReference>
<organism evidence="2 3">
    <name type="scientific">Larkinella terrae</name>
    <dbReference type="NCBI Taxonomy" id="2025311"/>
    <lineage>
        <taxon>Bacteria</taxon>
        <taxon>Pseudomonadati</taxon>
        <taxon>Bacteroidota</taxon>
        <taxon>Cytophagia</taxon>
        <taxon>Cytophagales</taxon>
        <taxon>Spirosomataceae</taxon>
        <taxon>Larkinella</taxon>
    </lineage>
</organism>
<name>A0A7K0EEV5_9BACT</name>
<evidence type="ECO:0000256" key="1">
    <source>
        <dbReference type="SAM" id="Phobius"/>
    </source>
</evidence>
<sequence length="97" mass="11279">MNTVRRLGQWTGLTLLTLAVFLLAIYFFVSHSIHQRMDKHYTFAAEQLTIPQDQATLERGKHLAFIKPSLSRHYKPVKRRRVINSRGVSHTVFDQTS</sequence>
<keyword evidence="1" id="KW-1133">Transmembrane helix</keyword>
<keyword evidence="1" id="KW-0472">Membrane</keyword>
<keyword evidence="1" id="KW-0812">Transmembrane</keyword>
<comment type="caution">
    <text evidence="2">The sequence shown here is derived from an EMBL/GenBank/DDBJ whole genome shotgun (WGS) entry which is preliminary data.</text>
</comment>
<reference evidence="2 3" key="1">
    <citation type="journal article" date="2018" name="Antonie Van Leeuwenhoek">
        <title>Larkinella terrae sp. nov., isolated from soil on Jeju Island, South Korea.</title>
        <authorList>
            <person name="Ten L.N."/>
            <person name="Jeon J."/>
            <person name="Park S.J."/>
            <person name="Park S."/>
            <person name="Lee S.Y."/>
            <person name="Kim M.K."/>
            <person name="Jung H.Y."/>
        </authorList>
    </citation>
    <scope>NUCLEOTIDE SEQUENCE [LARGE SCALE GENOMIC DNA]</scope>
    <source>
        <strain evidence="2 3">KCTC 52001</strain>
    </source>
</reference>
<dbReference type="Proteomes" id="UP000441754">
    <property type="component" value="Unassembled WGS sequence"/>
</dbReference>
<protein>
    <submittedName>
        <fullName evidence="2">Uncharacterized protein</fullName>
    </submittedName>
</protein>
<evidence type="ECO:0000313" key="2">
    <source>
        <dbReference type="EMBL" id="MRS60242.1"/>
    </source>
</evidence>
<keyword evidence="3" id="KW-1185">Reference proteome</keyword>
<accession>A0A7K0EEV5</accession>
<gene>
    <name evidence="2" type="ORF">GJJ30_02980</name>
</gene>
<evidence type="ECO:0000313" key="3">
    <source>
        <dbReference type="Proteomes" id="UP000441754"/>
    </source>
</evidence>
<dbReference type="RefSeq" id="WP_154172976.1">
    <property type="nucleotide sequence ID" value="NZ_WJXZ01000001.1"/>
</dbReference>
<dbReference type="AlphaFoldDB" id="A0A7K0EEV5"/>